<dbReference type="EMBL" id="JARQZJ010000121">
    <property type="protein sequence ID" value="KAK9888219.1"/>
    <property type="molecule type" value="Genomic_DNA"/>
</dbReference>
<accession>A0AAW1V534</accession>
<organism evidence="2 3">
    <name type="scientific">Henosepilachna vigintioctopunctata</name>
    <dbReference type="NCBI Taxonomy" id="420089"/>
    <lineage>
        <taxon>Eukaryota</taxon>
        <taxon>Metazoa</taxon>
        <taxon>Ecdysozoa</taxon>
        <taxon>Arthropoda</taxon>
        <taxon>Hexapoda</taxon>
        <taxon>Insecta</taxon>
        <taxon>Pterygota</taxon>
        <taxon>Neoptera</taxon>
        <taxon>Endopterygota</taxon>
        <taxon>Coleoptera</taxon>
        <taxon>Polyphaga</taxon>
        <taxon>Cucujiformia</taxon>
        <taxon>Coccinelloidea</taxon>
        <taxon>Coccinellidae</taxon>
        <taxon>Epilachninae</taxon>
        <taxon>Epilachnini</taxon>
        <taxon>Henosepilachna</taxon>
    </lineage>
</organism>
<dbReference type="PANTHER" id="PTHR12947:SF13">
    <property type="entry name" value="FI19924P1"/>
    <property type="match status" value="1"/>
</dbReference>
<dbReference type="AlphaFoldDB" id="A0AAW1V534"/>
<sequence length="446" mass="52538">MSDYIHSNLNLSDLKPEKRLQSLIQSSTTNCVDPDVHLDKYFRLSADLLKAGKLYHEKGHHDLALLYYIRYKDLTKKMRRHPSYTSYSLDKTSAFDYRVKLVTKIVRELTKTVLKEYENAYNLSRDCVNTEYYDGFDEEHRHTLSTIRTFVSGQEESMKETQYSKPQSQHKLSLLPKYIVRDHEKSSDETLYLRSRSRTDTFIGLRRTIFPMSQVRDFELLHRQRRIVRGHRTVRIPSRITTEFSYLSFRDMMKNIETVGYMAGKELNERQLLVTHLILPEQFGYSDFFKVKDSSQLTKYLEQNDLLMIGWIHSHPVDRPYLSSSDMHYHSVFQSVLPEAIAMVYSAKEMRSTIFNLTPDYGLDFILNCKRKGFHTHPTMPHIAMVSQHAVVDLVGDLIVKDFRSNRKVSVEKKGHDGDFFERMIRSKSTDTYRFRKSEVLFVDAQ</sequence>
<dbReference type="GO" id="GO:0005768">
    <property type="term" value="C:endosome"/>
    <property type="evidence" value="ECO:0007669"/>
    <property type="project" value="TreeGrafter"/>
</dbReference>
<proteinExistence type="predicted"/>
<dbReference type="GO" id="GO:0061578">
    <property type="term" value="F:K63-linked deubiquitinase activity"/>
    <property type="evidence" value="ECO:0007669"/>
    <property type="project" value="TreeGrafter"/>
</dbReference>
<comment type="caution">
    <text evidence="2">The sequence shown here is derived from an EMBL/GenBank/DDBJ whole genome shotgun (WGS) entry which is preliminary data.</text>
</comment>
<dbReference type="GO" id="GO:0070536">
    <property type="term" value="P:protein K63-linked deubiquitination"/>
    <property type="evidence" value="ECO:0007669"/>
    <property type="project" value="TreeGrafter"/>
</dbReference>
<dbReference type="InterPro" id="IPR000555">
    <property type="entry name" value="JAMM/MPN+_dom"/>
</dbReference>
<reference evidence="2 3" key="1">
    <citation type="submission" date="2023-03" db="EMBL/GenBank/DDBJ databases">
        <title>Genome insight into feeding habits of ladybird beetles.</title>
        <authorList>
            <person name="Li H.-S."/>
            <person name="Huang Y.-H."/>
            <person name="Pang H."/>
        </authorList>
    </citation>
    <scope>NUCLEOTIDE SEQUENCE [LARGE SCALE GENOMIC DNA]</scope>
    <source>
        <strain evidence="2">SYSU_2023b</strain>
        <tissue evidence="2">Whole body</tissue>
    </source>
</reference>
<evidence type="ECO:0000313" key="2">
    <source>
        <dbReference type="EMBL" id="KAK9888219.1"/>
    </source>
</evidence>
<dbReference type="PROSITE" id="PS50249">
    <property type="entry name" value="MPN"/>
    <property type="match status" value="1"/>
</dbReference>
<dbReference type="GO" id="GO:0016020">
    <property type="term" value="C:membrane"/>
    <property type="evidence" value="ECO:0007669"/>
    <property type="project" value="TreeGrafter"/>
</dbReference>
<dbReference type="Proteomes" id="UP001431783">
    <property type="component" value="Unassembled WGS sequence"/>
</dbReference>
<dbReference type="Gene3D" id="3.40.140.10">
    <property type="entry name" value="Cytidine Deaminase, domain 2"/>
    <property type="match status" value="1"/>
</dbReference>
<dbReference type="SMART" id="SM00232">
    <property type="entry name" value="JAB_MPN"/>
    <property type="match status" value="1"/>
</dbReference>
<name>A0AAW1V534_9CUCU</name>
<protein>
    <recommendedName>
        <fullName evidence="1">MPN domain-containing protein</fullName>
    </recommendedName>
</protein>
<dbReference type="SUPFAM" id="SSF102712">
    <property type="entry name" value="JAB1/MPN domain"/>
    <property type="match status" value="1"/>
</dbReference>
<dbReference type="Pfam" id="PF01398">
    <property type="entry name" value="JAB"/>
    <property type="match status" value="1"/>
</dbReference>
<evidence type="ECO:0000313" key="3">
    <source>
        <dbReference type="Proteomes" id="UP001431783"/>
    </source>
</evidence>
<feature type="domain" description="MPN" evidence="1">
    <location>
        <begin position="234"/>
        <end position="361"/>
    </location>
</feature>
<evidence type="ECO:0000259" key="1">
    <source>
        <dbReference type="PROSITE" id="PS50249"/>
    </source>
</evidence>
<dbReference type="GO" id="GO:0008237">
    <property type="term" value="F:metallopeptidase activity"/>
    <property type="evidence" value="ECO:0007669"/>
    <property type="project" value="InterPro"/>
</dbReference>
<gene>
    <name evidence="2" type="ORF">WA026_000486</name>
</gene>
<keyword evidence="3" id="KW-1185">Reference proteome</keyword>
<dbReference type="PANTHER" id="PTHR12947">
    <property type="entry name" value="AMSH-LIKE PROTEASE"/>
    <property type="match status" value="1"/>
</dbReference>
<dbReference type="Gene3D" id="1.20.58.80">
    <property type="entry name" value="Phosphotransferase system, lactose/cellobiose-type IIA subunit"/>
    <property type="match status" value="1"/>
</dbReference>
<dbReference type="InterPro" id="IPR037518">
    <property type="entry name" value="MPN"/>
</dbReference>